<organism evidence="1 2">
    <name type="scientific">Oxynema aestuarii AP17</name>
    <dbReference type="NCBI Taxonomy" id="2064643"/>
    <lineage>
        <taxon>Bacteria</taxon>
        <taxon>Bacillati</taxon>
        <taxon>Cyanobacteriota</taxon>
        <taxon>Cyanophyceae</taxon>
        <taxon>Oscillatoriophycideae</taxon>
        <taxon>Oscillatoriales</taxon>
        <taxon>Oscillatoriaceae</taxon>
        <taxon>Oxynema</taxon>
        <taxon>Oxynema aestuarii</taxon>
    </lineage>
</organism>
<dbReference type="KEGG" id="oxy:HCG48_14415"/>
<gene>
    <name evidence="1" type="ORF">HCG48_14415</name>
</gene>
<evidence type="ECO:0000313" key="2">
    <source>
        <dbReference type="Proteomes" id="UP000500857"/>
    </source>
</evidence>
<evidence type="ECO:0000313" key="1">
    <source>
        <dbReference type="EMBL" id="QIZ71631.1"/>
    </source>
</evidence>
<accession>A0A6H1TYG8</accession>
<dbReference type="Proteomes" id="UP000500857">
    <property type="component" value="Chromosome"/>
</dbReference>
<dbReference type="EMBL" id="CP051167">
    <property type="protein sequence ID" value="QIZ71631.1"/>
    <property type="molecule type" value="Genomic_DNA"/>
</dbReference>
<dbReference type="AlphaFoldDB" id="A0A6H1TYG8"/>
<reference evidence="1 2" key="1">
    <citation type="submission" date="2020-04" db="EMBL/GenBank/DDBJ databases">
        <authorList>
            <person name="Basu S."/>
            <person name="Maruthanayagam V."/>
            <person name="Chakraborty S."/>
            <person name="Pramanik A."/>
            <person name="Mukherjee J."/>
            <person name="Brink B."/>
        </authorList>
    </citation>
    <scope>NUCLEOTIDE SEQUENCE [LARGE SCALE GENOMIC DNA]</scope>
    <source>
        <strain evidence="1 2">AP17</strain>
    </source>
</reference>
<keyword evidence="2" id="KW-1185">Reference proteome</keyword>
<dbReference type="RefSeq" id="WP_168569783.1">
    <property type="nucleotide sequence ID" value="NZ_CP051167.1"/>
</dbReference>
<protein>
    <submittedName>
        <fullName evidence="1">Uncharacterized protein</fullName>
    </submittedName>
</protein>
<proteinExistence type="predicted"/>
<name>A0A6H1TYG8_9CYAN</name>
<sequence length="87" mass="9526">MMMSETIDLGGNVEGGVSQNPGRVCCGIDKSWVFTKILTWPQRTAPTEMGCGVSQNPGRVCCGIDKLWVCTKILTWPQRTAPTEKSH</sequence>